<gene>
    <name evidence="1" type="ORF">VISI1226_00945</name>
</gene>
<dbReference type="EMBL" id="AEVT01000058">
    <property type="protein sequence ID" value="EGA70588.1"/>
    <property type="molecule type" value="Genomic_DNA"/>
</dbReference>
<dbReference type="Proteomes" id="UP000006228">
    <property type="component" value="Unassembled WGS sequence"/>
</dbReference>
<name>E8M6D8_PHOS4</name>
<reference evidence="1 2" key="1">
    <citation type="journal article" date="2012" name="Int. J. Syst. Evol. Microbiol.">
        <title>Vibrio caribbeanicus sp. nov., isolated from the marine sponge Scleritoderma cyanea.</title>
        <authorList>
            <person name="Hoffmann M."/>
            <person name="Monday S.R."/>
            <person name="Allard M.W."/>
            <person name="Strain E.A."/>
            <person name="Whittaker P."/>
            <person name="Naum M."/>
            <person name="McCarthy P.J."/>
            <person name="Lopez J.V."/>
            <person name="Fischer M."/>
            <person name="Brown E.W."/>
        </authorList>
    </citation>
    <scope>NUCLEOTIDE SEQUENCE [LARGE SCALE GENOMIC DNA]</scope>
    <source>
        <strain evidence="2">DSMZ 21326</strain>
    </source>
</reference>
<protein>
    <submittedName>
        <fullName evidence="1">Uncharacterized protein</fullName>
    </submittedName>
</protein>
<evidence type="ECO:0000313" key="1">
    <source>
        <dbReference type="EMBL" id="EGA70588.1"/>
    </source>
</evidence>
<proteinExistence type="predicted"/>
<evidence type="ECO:0000313" key="2">
    <source>
        <dbReference type="Proteomes" id="UP000006228"/>
    </source>
</evidence>
<dbReference type="AlphaFoldDB" id="E8M6D8"/>
<accession>E8M6D8</accession>
<organism evidence="1 2">
    <name type="scientific">Vibrio sinaloensis DSM 21326</name>
    <dbReference type="NCBI Taxonomy" id="945550"/>
    <lineage>
        <taxon>Bacteria</taxon>
        <taxon>Pseudomonadati</taxon>
        <taxon>Pseudomonadota</taxon>
        <taxon>Gammaproteobacteria</taxon>
        <taxon>Vibrionales</taxon>
        <taxon>Vibrionaceae</taxon>
        <taxon>Vibrio</taxon>
        <taxon>Vibrio oreintalis group</taxon>
    </lineage>
</organism>
<comment type="caution">
    <text evidence="1">The sequence shown here is derived from an EMBL/GenBank/DDBJ whole genome shotgun (WGS) entry which is preliminary data.</text>
</comment>
<sequence length="30" mass="2905">MSTLEDADITSAVDAIVAHVADTFGGALGG</sequence>